<evidence type="ECO:0000256" key="1">
    <source>
        <dbReference type="PROSITE-ProRule" id="PRU00175"/>
    </source>
</evidence>
<dbReference type="eggNOG" id="KOG0800">
    <property type="taxonomic scope" value="Eukaryota"/>
</dbReference>
<gene>
    <name evidence="4" type="ORF">PRUPE_1G493000</name>
</gene>
<feature type="compositionally biased region" description="Acidic residues" evidence="2">
    <location>
        <begin position="65"/>
        <end position="76"/>
    </location>
</feature>
<evidence type="ECO:0000256" key="2">
    <source>
        <dbReference type="SAM" id="MobiDB-lite"/>
    </source>
</evidence>
<keyword evidence="1" id="KW-0863">Zinc-finger</keyword>
<keyword evidence="5" id="KW-1185">Reference proteome</keyword>
<dbReference type="GO" id="GO:0008270">
    <property type="term" value="F:zinc ion binding"/>
    <property type="evidence" value="ECO:0007669"/>
    <property type="project" value="UniProtKB-KW"/>
</dbReference>
<protein>
    <recommendedName>
        <fullName evidence="3">RING-type domain-containing protein</fullName>
    </recommendedName>
</protein>
<dbReference type="EMBL" id="CM007651">
    <property type="protein sequence ID" value="ONI34656.1"/>
    <property type="molecule type" value="Genomic_DNA"/>
</dbReference>
<dbReference type="InterPro" id="IPR043312">
    <property type="entry name" value="AtBBR-like"/>
</dbReference>
<dbReference type="SMART" id="SM00184">
    <property type="entry name" value="RING"/>
    <property type="match status" value="1"/>
</dbReference>
<dbReference type="SMR" id="A0A251RFB9"/>
<dbReference type="GO" id="GO:0031624">
    <property type="term" value="F:ubiquitin conjugating enzyme binding"/>
    <property type="evidence" value="ECO:0000318"/>
    <property type="project" value="GO_Central"/>
</dbReference>
<dbReference type="AlphaFoldDB" id="A0A251RFB9"/>
<dbReference type="FunFam" id="3.30.40.10:FF:000226">
    <property type="entry name" value="E3 ubiquitin ligase BIG BROTHER"/>
    <property type="match status" value="1"/>
</dbReference>
<keyword evidence="1" id="KW-0479">Metal-binding</keyword>
<dbReference type="Gene3D" id="3.30.40.10">
    <property type="entry name" value="Zinc/RING finger domain, C3HC4 (zinc finger)"/>
    <property type="match status" value="1"/>
</dbReference>
<evidence type="ECO:0000313" key="5">
    <source>
        <dbReference type="Proteomes" id="UP000006882"/>
    </source>
</evidence>
<dbReference type="Gramene" id="ONI34656">
    <property type="protein sequence ID" value="ONI34656"/>
    <property type="gene ID" value="PRUPE_1G493000"/>
</dbReference>
<organism evidence="4 5">
    <name type="scientific">Prunus persica</name>
    <name type="common">Peach</name>
    <name type="synonym">Amygdalus persica</name>
    <dbReference type="NCBI Taxonomy" id="3760"/>
    <lineage>
        <taxon>Eukaryota</taxon>
        <taxon>Viridiplantae</taxon>
        <taxon>Streptophyta</taxon>
        <taxon>Embryophyta</taxon>
        <taxon>Tracheophyta</taxon>
        <taxon>Spermatophyta</taxon>
        <taxon>Magnoliopsida</taxon>
        <taxon>eudicotyledons</taxon>
        <taxon>Gunneridae</taxon>
        <taxon>Pentapetalae</taxon>
        <taxon>rosids</taxon>
        <taxon>fabids</taxon>
        <taxon>Rosales</taxon>
        <taxon>Rosaceae</taxon>
        <taxon>Amygdaloideae</taxon>
        <taxon>Amygdaleae</taxon>
        <taxon>Prunus</taxon>
    </lineage>
</organism>
<reference evidence="4 5" key="1">
    <citation type="journal article" date="2013" name="Nat. Genet.">
        <title>The high-quality draft genome of peach (Prunus persica) identifies unique patterns of genetic diversity, domestication and genome evolution.</title>
        <authorList>
            <consortium name="International Peach Genome Initiative"/>
            <person name="Verde I."/>
            <person name="Abbott A.G."/>
            <person name="Scalabrin S."/>
            <person name="Jung S."/>
            <person name="Shu S."/>
            <person name="Marroni F."/>
            <person name="Zhebentyayeva T."/>
            <person name="Dettori M.T."/>
            <person name="Grimwood J."/>
            <person name="Cattonaro F."/>
            <person name="Zuccolo A."/>
            <person name="Rossini L."/>
            <person name="Jenkins J."/>
            <person name="Vendramin E."/>
            <person name="Meisel L.A."/>
            <person name="Decroocq V."/>
            <person name="Sosinski B."/>
            <person name="Prochnik S."/>
            <person name="Mitros T."/>
            <person name="Policriti A."/>
            <person name="Cipriani G."/>
            <person name="Dondini L."/>
            <person name="Ficklin S."/>
            <person name="Goodstein D.M."/>
            <person name="Xuan P."/>
            <person name="Del Fabbro C."/>
            <person name="Aramini V."/>
            <person name="Copetti D."/>
            <person name="Gonzalez S."/>
            <person name="Horner D.S."/>
            <person name="Falchi R."/>
            <person name="Lucas S."/>
            <person name="Mica E."/>
            <person name="Maldonado J."/>
            <person name="Lazzari B."/>
            <person name="Bielenberg D."/>
            <person name="Pirona R."/>
            <person name="Miculan M."/>
            <person name="Barakat A."/>
            <person name="Testolin R."/>
            <person name="Stella A."/>
            <person name="Tartarini S."/>
            <person name="Tonutti P."/>
            <person name="Arus P."/>
            <person name="Orellana A."/>
            <person name="Wells C."/>
            <person name="Main D."/>
            <person name="Vizzotto G."/>
            <person name="Silva H."/>
            <person name="Salamini F."/>
            <person name="Schmutz J."/>
            <person name="Morgante M."/>
            <person name="Rokhsar D.S."/>
        </authorList>
    </citation>
    <scope>NUCLEOTIDE SEQUENCE [LARGE SCALE GENOMIC DNA]</scope>
    <source>
        <strain evidence="5">cv. Nemared</strain>
    </source>
</reference>
<dbReference type="Pfam" id="PF13639">
    <property type="entry name" value="zf-RING_2"/>
    <property type="match status" value="1"/>
</dbReference>
<dbReference type="InterPro" id="IPR013083">
    <property type="entry name" value="Znf_RING/FYVE/PHD"/>
</dbReference>
<dbReference type="GO" id="GO:0004842">
    <property type="term" value="F:ubiquitin-protein transferase activity"/>
    <property type="evidence" value="ECO:0000318"/>
    <property type="project" value="GO_Central"/>
</dbReference>
<dbReference type="PANTHER" id="PTHR47530">
    <property type="entry name" value="E3 UBIQUITIN LIGASE BIG BROTHER-RELATED"/>
    <property type="match status" value="1"/>
</dbReference>
<feature type="region of interest" description="Disordered" evidence="2">
    <location>
        <begin position="65"/>
        <end position="85"/>
    </location>
</feature>
<accession>A0A251RFB9</accession>
<sequence length="229" mass="25890">MNWVFGTVLLEEIDRSFSMDGGEDQSKQSTRRTPFTELNQVSSDFILAMAMQEQEQAYTMLETIESDSSDEEEDDASSPNENYDQDDTAFFESREFETEFGFLANEDSGSSSDQEMDEDDFDVDELTYEELIALGEFIGEEKRGLPSNEISTCLQPYTSKSPSSIQSKTSIDRCVICQIEYEDGEALVALSCQHPYHWDCISKWLEIKKSCPICSTEVSSTSSSKTKNI</sequence>
<dbReference type="InterPro" id="IPR001841">
    <property type="entry name" value="Znf_RING"/>
</dbReference>
<dbReference type="OrthoDB" id="8062037at2759"/>
<feature type="domain" description="RING-type" evidence="3">
    <location>
        <begin position="174"/>
        <end position="215"/>
    </location>
</feature>
<dbReference type="PANTHER" id="PTHR47530:SF4">
    <property type="entry name" value="E3 UBIQUITIN LIGASE BIG BROTHER-RELATED"/>
    <property type="match status" value="1"/>
</dbReference>
<evidence type="ECO:0000313" key="4">
    <source>
        <dbReference type="EMBL" id="ONI34656.1"/>
    </source>
</evidence>
<name>A0A251RFB9_PRUPE</name>
<keyword evidence="1" id="KW-0862">Zinc</keyword>
<evidence type="ECO:0000259" key="3">
    <source>
        <dbReference type="PROSITE" id="PS50089"/>
    </source>
</evidence>
<dbReference type="Proteomes" id="UP000006882">
    <property type="component" value="Chromosome G1"/>
</dbReference>
<dbReference type="SUPFAM" id="SSF57850">
    <property type="entry name" value="RING/U-box"/>
    <property type="match status" value="1"/>
</dbReference>
<dbReference type="PROSITE" id="PS50089">
    <property type="entry name" value="ZF_RING_2"/>
    <property type="match status" value="1"/>
</dbReference>
<proteinExistence type="predicted"/>